<dbReference type="InterPro" id="IPR050983">
    <property type="entry name" value="GST_Omega/HSP26"/>
</dbReference>
<dbReference type="SFLD" id="SFLDG00358">
    <property type="entry name" value="Main_(cytGST)"/>
    <property type="match status" value="1"/>
</dbReference>
<dbReference type="InterPro" id="IPR036249">
    <property type="entry name" value="Thioredoxin-like_sf"/>
</dbReference>
<evidence type="ECO:0000313" key="3">
    <source>
        <dbReference type="Proteomes" id="UP001438707"/>
    </source>
</evidence>
<gene>
    <name evidence="2" type="ORF">WJX74_001108</name>
</gene>
<dbReference type="GO" id="GO:0005737">
    <property type="term" value="C:cytoplasm"/>
    <property type="evidence" value="ECO:0007669"/>
    <property type="project" value="TreeGrafter"/>
</dbReference>
<dbReference type="SUPFAM" id="SSF47616">
    <property type="entry name" value="GST C-terminal domain-like"/>
    <property type="match status" value="1"/>
</dbReference>
<organism evidence="2 3">
    <name type="scientific">Apatococcus lobatus</name>
    <dbReference type="NCBI Taxonomy" id="904363"/>
    <lineage>
        <taxon>Eukaryota</taxon>
        <taxon>Viridiplantae</taxon>
        <taxon>Chlorophyta</taxon>
        <taxon>core chlorophytes</taxon>
        <taxon>Trebouxiophyceae</taxon>
        <taxon>Chlorellales</taxon>
        <taxon>Chlorellaceae</taxon>
        <taxon>Apatococcus</taxon>
    </lineage>
</organism>
<dbReference type="SUPFAM" id="SSF52833">
    <property type="entry name" value="Thioredoxin-like"/>
    <property type="match status" value="1"/>
</dbReference>
<dbReference type="Pfam" id="PF13409">
    <property type="entry name" value="GST_N_2"/>
    <property type="match status" value="1"/>
</dbReference>
<name>A0AAW1Q859_9CHLO</name>
<feature type="domain" description="GST N-terminal" evidence="1">
    <location>
        <begin position="38"/>
        <end position="116"/>
    </location>
</feature>
<comment type="caution">
    <text evidence="2">The sequence shown here is derived from an EMBL/GenBank/DDBJ whole genome shotgun (WGS) entry which is preliminary data.</text>
</comment>
<dbReference type="AlphaFoldDB" id="A0AAW1Q859"/>
<dbReference type="Gene3D" id="3.40.30.10">
    <property type="entry name" value="Glutaredoxin"/>
    <property type="match status" value="1"/>
</dbReference>
<dbReference type="Proteomes" id="UP001438707">
    <property type="component" value="Unassembled WGS sequence"/>
</dbReference>
<evidence type="ECO:0000313" key="2">
    <source>
        <dbReference type="EMBL" id="KAK9817607.1"/>
    </source>
</evidence>
<dbReference type="EMBL" id="JALJOS010000063">
    <property type="protein sequence ID" value="KAK9817607.1"/>
    <property type="molecule type" value="Genomic_DNA"/>
</dbReference>
<reference evidence="2 3" key="1">
    <citation type="journal article" date="2024" name="Nat. Commun.">
        <title>Phylogenomics reveals the evolutionary origins of lichenization in chlorophyte algae.</title>
        <authorList>
            <person name="Puginier C."/>
            <person name="Libourel C."/>
            <person name="Otte J."/>
            <person name="Skaloud P."/>
            <person name="Haon M."/>
            <person name="Grisel S."/>
            <person name="Petersen M."/>
            <person name="Berrin J.G."/>
            <person name="Delaux P.M."/>
            <person name="Dal Grande F."/>
            <person name="Keller J."/>
        </authorList>
    </citation>
    <scope>NUCLEOTIDE SEQUENCE [LARGE SCALE GENOMIC DNA]</scope>
    <source>
        <strain evidence="2 3">SAG 2145</strain>
    </source>
</reference>
<sequence length="279" mass="30956">MSAPCMPSRQVAASAATAPHFRVLEGSRLKGPPASEPGLTTFYTHTLCPYAERVWLTLLEKGAAFQLVQIDLSDKPRWYRTVNSSSLVPAIEYDGTFYTESMDICRWIDNNLEGPALMPANDNDRQQAESLLRSKDSVISAGLSLASGSDSRSWGIGSRPTGAQRKGFESSLQVLAASLQQHGGPFLLGKQLTLADLSLLPFMERFDLVMREFLGMRLETMHSGSIQTWLEGMQERPSCRTASADNSLLLEAYRTHHSLDFFDYQTYHAASCHPQLAYQ</sequence>
<dbReference type="Gene3D" id="1.20.1050.10">
    <property type="match status" value="1"/>
</dbReference>
<dbReference type="InterPro" id="IPR040079">
    <property type="entry name" value="Glutathione_S-Trfase"/>
</dbReference>
<evidence type="ECO:0000259" key="1">
    <source>
        <dbReference type="PROSITE" id="PS50404"/>
    </source>
</evidence>
<dbReference type="InterPro" id="IPR036282">
    <property type="entry name" value="Glutathione-S-Trfase_C_sf"/>
</dbReference>
<dbReference type="SFLD" id="SFLDS00019">
    <property type="entry name" value="Glutathione_Transferase_(cytos"/>
    <property type="match status" value="1"/>
</dbReference>
<dbReference type="PANTHER" id="PTHR43968">
    <property type="match status" value="1"/>
</dbReference>
<protein>
    <recommendedName>
        <fullName evidence="1">GST N-terminal domain-containing protein</fullName>
    </recommendedName>
</protein>
<dbReference type="PROSITE" id="PS50404">
    <property type="entry name" value="GST_NTER"/>
    <property type="match status" value="1"/>
</dbReference>
<dbReference type="PANTHER" id="PTHR43968:SF14">
    <property type="entry name" value="GLUTATHIONE S-TRANSFERASE"/>
    <property type="match status" value="1"/>
</dbReference>
<dbReference type="CDD" id="cd00570">
    <property type="entry name" value="GST_N_family"/>
    <property type="match status" value="1"/>
</dbReference>
<accession>A0AAW1Q859</accession>
<dbReference type="Pfam" id="PF13410">
    <property type="entry name" value="GST_C_2"/>
    <property type="match status" value="1"/>
</dbReference>
<dbReference type="InterPro" id="IPR004045">
    <property type="entry name" value="Glutathione_S-Trfase_N"/>
</dbReference>
<keyword evidence="3" id="KW-1185">Reference proteome</keyword>
<proteinExistence type="predicted"/>